<dbReference type="PANTHER" id="PTHR30518">
    <property type="entry name" value="ENDOLYTIC MUREIN TRANSGLYCOSYLASE"/>
    <property type="match status" value="1"/>
</dbReference>
<evidence type="ECO:0000256" key="3">
    <source>
        <dbReference type="ARBA" id="ARBA00022989"/>
    </source>
</evidence>
<evidence type="ECO:0000313" key="8">
    <source>
        <dbReference type="EMBL" id="QEK37834.1"/>
    </source>
</evidence>
<keyword evidence="3 7" id="KW-1133">Transmembrane helix</keyword>
<dbReference type="EMBL" id="CP043315">
    <property type="protein sequence ID" value="QEK37834.1"/>
    <property type="molecule type" value="Genomic_DNA"/>
</dbReference>
<dbReference type="KEGG" id="cip:FZC35_00320"/>
<keyword evidence="4 7" id="KW-0472">Membrane</keyword>
<dbReference type="GO" id="GO:0016829">
    <property type="term" value="F:lyase activity"/>
    <property type="evidence" value="ECO:0007669"/>
    <property type="project" value="UniProtKB-KW"/>
</dbReference>
<proteinExistence type="predicted"/>
<evidence type="ECO:0000256" key="4">
    <source>
        <dbReference type="ARBA" id="ARBA00023136"/>
    </source>
</evidence>
<name>A0A5C0UFK2_9PROT</name>
<keyword evidence="5" id="KW-0456">Lyase</keyword>
<evidence type="ECO:0000313" key="9">
    <source>
        <dbReference type="Proteomes" id="UP000325155"/>
    </source>
</evidence>
<dbReference type="OrthoDB" id="9814591at2"/>
<evidence type="ECO:0000256" key="2">
    <source>
        <dbReference type="ARBA" id="ARBA00022692"/>
    </source>
</evidence>
<dbReference type="PANTHER" id="PTHR30518:SF2">
    <property type="entry name" value="ENDOLYTIC MUREIN TRANSGLYCOSYLASE"/>
    <property type="match status" value="1"/>
</dbReference>
<keyword evidence="6" id="KW-0961">Cell wall biogenesis/degradation</keyword>
<accession>A0A5C0UFK2</accession>
<sequence>MQNIIFLQKIFYPDFLFIIILLSVFFKFNTYQFALRNIFLSVVLFCSILLYPINKIIYIHPNASLKERFCIFNQSIKRPSSKSSLLASLAMMAISSNKIVRLESGEYDSKNIFQFIYHIWSKKIYMRKITIPEGWSSFKICQTLYENQYMAGEIGEIPNDGTISPGTYLYARNINRNQIIQKMQNDFVKMTTEIWSQNEKKYWNNINDWIIFSSIVQKESKSNNEMHRIATIFRNRLDQKMKLDADSTAVYGITKGETHISRVIHDDIKHISPYNTYKFKGLPIGSICNPGKHALIASINPISSKELFFHHREENITVSEKFSDHIDSINRVQKK</sequence>
<dbReference type="GO" id="GO:0071555">
    <property type="term" value="P:cell wall organization"/>
    <property type="evidence" value="ECO:0007669"/>
    <property type="project" value="UniProtKB-KW"/>
</dbReference>
<dbReference type="Proteomes" id="UP000325155">
    <property type="component" value="Chromosome"/>
</dbReference>
<gene>
    <name evidence="8" type="ORF">FZC35_00320</name>
</gene>
<protein>
    <submittedName>
        <fullName evidence="8">Uncharacterized protein</fullName>
    </submittedName>
</protein>
<evidence type="ECO:0000256" key="6">
    <source>
        <dbReference type="ARBA" id="ARBA00023316"/>
    </source>
</evidence>
<dbReference type="InterPro" id="IPR003770">
    <property type="entry name" value="MLTG-like"/>
</dbReference>
<keyword evidence="2 7" id="KW-0812">Transmembrane</keyword>
<evidence type="ECO:0000256" key="5">
    <source>
        <dbReference type="ARBA" id="ARBA00023239"/>
    </source>
</evidence>
<dbReference type="Pfam" id="PF02618">
    <property type="entry name" value="YceG"/>
    <property type="match status" value="1"/>
</dbReference>
<feature type="transmembrane region" description="Helical" evidence="7">
    <location>
        <begin position="6"/>
        <end position="26"/>
    </location>
</feature>
<keyword evidence="9" id="KW-1185">Reference proteome</keyword>
<organism evidence="8 9">
    <name type="scientific">Candidatus Cytomitobacter indipagum</name>
    <dbReference type="NCBI Taxonomy" id="2601575"/>
    <lineage>
        <taxon>Bacteria</taxon>
        <taxon>Pseudomonadati</taxon>
        <taxon>Pseudomonadota</taxon>
        <taxon>Alphaproteobacteria</taxon>
        <taxon>Holosporales</taxon>
        <taxon>Holosporaceae</taxon>
        <taxon>Candidatus Cytomitobacter</taxon>
    </lineage>
</organism>
<reference evidence="8 9" key="1">
    <citation type="submission" date="2019-08" db="EMBL/GenBank/DDBJ databases">
        <title>Highly reduced genomes of protist endosymbionts show evolutionary convergence.</title>
        <authorList>
            <person name="George E."/>
            <person name="Husnik F."/>
            <person name="Tashyreva D."/>
            <person name="Prokopchuk G."/>
            <person name="Horak A."/>
            <person name="Kwong W.K."/>
            <person name="Lukes J."/>
            <person name="Keeling P.J."/>
        </authorList>
    </citation>
    <scope>NUCLEOTIDE SEQUENCE [LARGE SCALE GENOMIC DNA]</scope>
    <source>
        <strain evidence="8">1605</strain>
    </source>
</reference>
<evidence type="ECO:0000256" key="7">
    <source>
        <dbReference type="SAM" id="Phobius"/>
    </source>
</evidence>
<evidence type="ECO:0000256" key="1">
    <source>
        <dbReference type="ARBA" id="ARBA00022475"/>
    </source>
</evidence>
<feature type="transmembrane region" description="Helical" evidence="7">
    <location>
        <begin position="33"/>
        <end position="53"/>
    </location>
</feature>
<keyword evidence="1" id="KW-1003">Cell membrane</keyword>
<dbReference type="AlphaFoldDB" id="A0A5C0UFK2"/>